<name>I9QQF5_9BACE</name>
<reference evidence="4 5" key="1">
    <citation type="submission" date="2012-02" db="EMBL/GenBank/DDBJ databases">
        <title>The Genome Sequence of Bacteroides cellulosilyticus CL02T12C19.</title>
        <authorList>
            <consortium name="The Broad Institute Genome Sequencing Platform"/>
            <person name="Earl A."/>
            <person name="Ward D."/>
            <person name="Feldgarden M."/>
            <person name="Gevers D."/>
            <person name="Zitomersky N.L."/>
            <person name="Coyne M.J."/>
            <person name="Comstock L.E."/>
            <person name="Young S.K."/>
            <person name="Zeng Q."/>
            <person name="Gargeya S."/>
            <person name="Fitzgerald M."/>
            <person name="Haas B."/>
            <person name="Abouelleil A."/>
            <person name="Alvarado L."/>
            <person name="Arachchi H.M."/>
            <person name="Berlin A."/>
            <person name="Chapman S.B."/>
            <person name="Gearin G."/>
            <person name="Goldberg J."/>
            <person name="Griggs A."/>
            <person name="Gujja S."/>
            <person name="Hansen M."/>
            <person name="Heiman D."/>
            <person name="Howarth C."/>
            <person name="Larimer J."/>
            <person name="Lui A."/>
            <person name="MacDonald P.J.P."/>
            <person name="McCowen C."/>
            <person name="Montmayeur A."/>
            <person name="Murphy C."/>
            <person name="Neiman D."/>
            <person name="Pearson M."/>
            <person name="Priest M."/>
            <person name="Roberts A."/>
            <person name="Saif S."/>
            <person name="Shea T."/>
            <person name="Sisk P."/>
            <person name="Stolte C."/>
            <person name="Sykes S."/>
            <person name="Wortman J."/>
            <person name="Nusbaum C."/>
            <person name="Birren B."/>
        </authorList>
    </citation>
    <scope>NUCLEOTIDE SEQUENCE [LARGE SCALE GENOMIC DNA]</scope>
    <source>
        <strain evidence="4 5">CL02T12C19</strain>
    </source>
</reference>
<keyword evidence="2" id="KW-0472">Membrane</keyword>
<dbReference type="OrthoDB" id="9808602at2"/>
<dbReference type="AlphaFoldDB" id="I9QQF5"/>
<dbReference type="PATRIC" id="fig|997874.3.peg.2559"/>
<evidence type="ECO:0000259" key="3">
    <source>
        <dbReference type="Pfam" id="PF02397"/>
    </source>
</evidence>
<gene>
    <name evidence="4" type="ORF">HMPREF1062_02501</name>
</gene>
<dbReference type="Pfam" id="PF02397">
    <property type="entry name" value="Bac_transf"/>
    <property type="match status" value="1"/>
</dbReference>
<dbReference type="EMBL" id="AGXG01000055">
    <property type="protein sequence ID" value="EIY31658.1"/>
    <property type="molecule type" value="Genomic_DNA"/>
</dbReference>
<accession>I9QQF5</accession>
<comment type="similarity">
    <text evidence="1">Belongs to the bacterial sugar transferase family.</text>
</comment>
<proteinExistence type="inferred from homology"/>
<feature type="domain" description="Bacterial sugar transferase" evidence="3">
    <location>
        <begin position="7"/>
        <end position="187"/>
    </location>
</feature>
<sequence length="195" mass="22891">MYNKILKRLIDIVISLMLIPLVLVLMIPIALFIKLEDHGDVFYNAERYGRNMRKFRMFKFRSMKMNAPDIRNADGTTFNSEKDIRLTRIGSFLRKTSIDELPQILNVFLGDMSFVGPRPSPMGNERTYTDFVKKKFDVRPGITGYNQALLRNSATLEERYKNDIYYAENLSFLLDCKIIYMTLRSVLCRENVYKN</sequence>
<keyword evidence="5" id="KW-1185">Reference proteome</keyword>
<dbReference type="GO" id="GO:0016780">
    <property type="term" value="F:phosphotransferase activity, for other substituted phosphate groups"/>
    <property type="evidence" value="ECO:0007669"/>
    <property type="project" value="TreeGrafter"/>
</dbReference>
<dbReference type="PANTHER" id="PTHR30576">
    <property type="entry name" value="COLANIC BIOSYNTHESIS UDP-GLUCOSE LIPID CARRIER TRANSFERASE"/>
    <property type="match status" value="1"/>
</dbReference>
<dbReference type="Proteomes" id="UP000003741">
    <property type="component" value="Unassembled WGS sequence"/>
</dbReference>
<dbReference type="RefSeq" id="WP_007217162.1">
    <property type="nucleotide sequence ID" value="NZ_JH724086.1"/>
</dbReference>
<keyword evidence="2" id="KW-1133">Transmembrane helix</keyword>
<dbReference type="PANTHER" id="PTHR30576:SF0">
    <property type="entry name" value="UNDECAPRENYL-PHOSPHATE N-ACETYLGALACTOSAMINYL 1-PHOSPHATE TRANSFERASE-RELATED"/>
    <property type="match status" value="1"/>
</dbReference>
<organism evidence="4 5">
    <name type="scientific">Bacteroides cellulosilyticus CL02T12C19</name>
    <dbReference type="NCBI Taxonomy" id="997874"/>
    <lineage>
        <taxon>Bacteria</taxon>
        <taxon>Pseudomonadati</taxon>
        <taxon>Bacteroidota</taxon>
        <taxon>Bacteroidia</taxon>
        <taxon>Bacteroidales</taxon>
        <taxon>Bacteroidaceae</taxon>
        <taxon>Bacteroides</taxon>
    </lineage>
</organism>
<evidence type="ECO:0000256" key="1">
    <source>
        <dbReference type="ARBA" id="ARBA00006464"/>
    </source>
</evidence>
<comment type="caution">
    <text evidence="4">The sequence shown here is derived from an EMBL/GenBank/DDBJ whole genome shotgun (WGS) entry which is preliminary data.</text>
</comment>
<feature type="transmembrane region" description="Helical" evidence="2">
    <location>
        <begin position="12"/>
        <end position="33"/>
    </location>
</feature>
<evidence type="ECO:0000313" key="4">
    <source>
        <dbReference type="EMBL" id="EIY31658.1"/>
    </source>
</evidence>
<keyword evidence="2" id="KW-0812">Transmembrane</keyword>
<dbReference type="InterPro" id="IPR003362">
    <property type="entry name" value="Bact_transf"/>
</dbReference>
<evidence type="ECO:0000313" key="5">
    <source>
        <dbReference type="Proteomes" id="UP000003741"/>
    </source>
</evidence>
<evidence type="ECO:0000256" key="2">
    <source>
        <dbReference type="SAM" id="Phobius"/>
    </source>
</evidence>
<dbReference type="HOGENOM" id="CLU_024920_1_2_10"/>
<protein>
    <recommendedName>
        <fullName evidence="3">Bacterial sugar transferase domain-containing protein</fullName>
    </recommendedName>
</protein>